<keyword evidence="2" id="KW-0547">Nucleotide-binding</keyword>
<dbReference type="NCBIfam" id="TIGR02727">
    <property type="entry name" value="MTHFS_bact"/>
    <property type="match status" value="1"/>
</dbReference>
<dbReference type="PANTHER" id="PTHR23407">
    <property type="entry name" value="ATPASE INHIBITOR/5-FORMYLTETRAHYDROFOLATE CYCLO-LIGASE"/>
    <property type="match status" value="1"/>
</dbReference>
<proteinExistence type="inferred from homology"/>
<dbReference type="InterPro" id="IPR037171">
    <property type="entry name" value="NagB/RpiA_transferase-like"/>
</dbReference>
<dbReference type="EC" id="6.3.3.2" evidence="4"/>
<reference evidence="4" key="1">
    <citation type="submission" date="2019-06" db="EMBL/GenBank/DDBJ databases">
        <authorList>
            <person name="Murdoch R.W."/>
            <person name="Fathepure B."/>
        </authorList>
    </citation>
    <scope>NUCLEOTIDE SEQUENCE</scope>
</reference>
<dbReference type="EMBL" id="MN079922">
    <property type="protein sequence ID" value="QEA08120.1"/>
    <property type="molecule type" value="Genomic_DNA"/>
</dbReference>
<comment type="similarity">
    <text evidence="1">Belongs to the 5-formyltetrahydrofolate cyclo-ligase family.</text>
</comment>
<gene>
    <name evidence="4" type="primary">ygfA_1</name>
    <name evidence="4" type="ORF">KBTEX_04496</name>
</gene>
<dbReference type="Pfam" id="PF01812">
    <property type="entry name" value="5-FTHF_cyc-lig"/>
    <property type="match status" value="1"/>
</dbReference>
<evidence type="ECO:0000256" key="1">
    <source>
        <dbReference type="ARBA" id="ARBA00010638"/>
    </source>
</evidence>
<accession>A0A5B8RGV4</accession>
<name>A0A5B8RGV4_9ZZZZ</name>
<sequence>MHAAHRAGRRVHLPVIAAPAAPMGFREWRPGRRLTPNRLGIPEPVDGTTRHPRRMDLVLTPLVGFDAAGNRLGMGGGFYDRTFAFLHRRRRWHHPRLVGVAHDFQQVDTLAAEPWDVPLWGILTPSGLRRFPLGQ</sequence>
<dbReference type="AlphaFoldDB" id="A0A5B8RGV4"/>
<dbReference type="GO" id="GO:0030272">
    <property type="term" value="F:5-formyltetrahydrofolate cyclo-ligase activity"/>
    <property type="evidence" value="ECO:0007669"/>
    <property type="project" value="UniProtKB-EC"/>
</dbReference>
<evidence type="ECO:0000256" key="2">
    <source>
        <dbReference type="ARBA" id="ARBA00022741"/>
    </source>
</evidence>
<dbReference type="PANTHER" id="PTHR23407:SF1">
    <property type="entry name" value="5-FORMYLTETRAHYDROFOLATE CYCLO-LIGASE"/>
    <property type="match status" value="1"/>
</dbReference>
<evidence type="ECO:0000256" key="3">
    <source>
        <dbReference type="ARBA" id="ARBA00022840"/>
    </source>
</evidence>
<organism evidence="4">
    <name type="scientific">uncultured organism</name>
    <dbReference type="NCBI Taxonomy" id="155900"/>
    <lineage>
        <taxon>unclassified sequences</taxon>
        <taxon>environmental samples</taxon>
    </lineage>
</organism>
<keyword evidence="3" id="KW-0067">ATP-binding</keyword>
<protein>
    <submittedName>
        <fullName evidence="4">5-formyltetrahydrofolate cyclo-ligase</fullName>
        <ecNumber evidence="4">6.3.3.2</ecNumber>
    </submittedName>
</protein>
<dbReference type="Gene3D" id="3.40.50.10420">
    <property type="entry name" value="NagB/RpiA/CoA transferase-like"/>
    <property type="match status" value="1"/>
</dbReference>
<dbReference type="InterPro" id="IPR024185">
    <property type="entry name" value="FTHF_cligase-like_sf"/>
</dbReference>
<dbReference type="InterPro" id="IPR002698">
    <property type="entry name" value="FTHF_cligase"/>
</dbReference>
<dbReference type="SUPFAM" id="SSF100950">
    <property type="entry name" value="NagB/RpiA/CoA transferase-like"/>
    <property type="match status" value="1"/>
</dbReference>
<keyword evidence="4" id="KW-0436">Ligase</keyword>
<dbReference type="GO" id="GO:0009396">
    <property type="term" value="P:folic acid-containing compound biosynthetic process"/>
    <property type="evidence" value="ECO:0007669"/>
    <property type="project" value="TreeGrafter"/>
</dbReference>
<evidence type="ECO:0000313" key="4">
    <source>
        <dbReference type="EMBL" id="QEA08120.1"/>
    </source>
</evidence>
<dbReference type="GO" id="GO:0005524">
    <property type="term" value="F:ATP binding"/>
    <property type="evidence" value="ECO:0007669"/>
    <property type="project" value="UniProtKB-KW"/>
</dbReference>
<dbReference type="GO" id="GO:0035999">
    <property type="term" value="P:tetrahydrofolate interconversion"/>
    <property type="evidence" value="ECO:0007669"/>
    <property type="project" value="TreeGrafter"/>
</dbReference>